<protein>
    <recommendedName>
        <fullName evidence="7">Dipeptide epimerase</fullName>
        <ecNumber evidence="7">5.1.1.-</ecNumber>
    </recommendedName>
</protein>
<dbReference type="Pfam" id="PF13378">
    <property type="entry name" value="MR_MLE_C"/>
    <property type="match status" value="1"/>
</dbReference>
<dbReference type="InterPro" id="IPR013342">
    <property type="entry name" value="Mandelate_racemase_C"/>
</dbReference>
<evidence type="ECO:0000256" key="4">
    <source>
        <dbReference type="ARBA" id="ARBA00023235"/>
    </source>
</evidence>
<keyword evidence="4 7" id="KW-0413">Isomerase</keyword>
<evidence type="ECO:0000256" key="6">
    <source>
        <dbReference type="PIRSR" id="PIRSR634603-3"/>
    </source>
</evidence>
<comment type="cofactor">
    <cofactor evidence="6 7">
        <name>Mg(2+)</name>
        <dbReference type="ChEBI" id="CHEBI:18420"/>
    </cofactor>
    <text evidence="6 7">Binds 1 Mg(2+) ion per subunit.</text>
</comment>
<dbReference type="Pfam" id="PF02746">
    <property type="entry name" value="MR_MLE_N"/>
    <property type="match status" value="1"/>
</dbReference>
<name>A0A1H4QFB4_9BRAD</name>
<dbReference type="SFLD" id="SFLDS00001">
    <property type="entry name" value="Enolase"/>
    <property type="match status" value="1"/>
</dbReference>
<dbReference type="NCBIfam" id="NF042940">
    <property type="entry name" value="racemase_DgcA"/>
    <property type="match status" value="1"/>
</dbReference>
<keyword evidence="3 6" id="KW-0460">Magnesium</keyword>
<feature type="binding site" evidence="6">
    <location>
        <position position="205"/>
    </location>
    <ligand>
        <name>Mg(2+)</name>
        <dbReference type="ChEBI" id="CHEBI:18420"/>
    </ligand>
</feature>
<dbReference type="Gene3D" id="3.30.390.10">
    <property type="entry name" value="Enolase-like, N-terminal domain"/>
    <property type="match status" value="1"/>
</dbReference>
<organism evidence="9 10">
    <name type="scientific">Bradyrhizobium lablabi</name>
    <dbReference type="NCBI Taxonomy" id="722472"/>
    <lineage>
        <taxon>Bacteria</taxon>
        <taxon>Pseudomonadati</taxon>
        <taxon>Pseudomonadota</taxon>
        <taxon>Alphaproteobacteria</taxon>
        <taxon>Hyphomicrobiales</taxon>
        <taxon>Nitrobacteraceae</taxon>
        <taxon>Bradyrhizobium</taxon>
    </lineage>
</organism>
<comment type="similarity">
    <text evidence="1 7">Belongs to the mandelate racemase/muconate lactonizing enzyme family.</text>
</comment>
<dbReference type="OrthoDB" id="9782675at2"/>
<evidence type="ECO:0000313" key="10">
    <source>
        <dbReference type="Proteomes" id="UP000183208"/>
    </source>
</evidence>
<gene>
    <name evidence="9" type="ORF">SAMN05444171_0832</name>
</gene>
<dbReference type="SUPFAM" id="SSF54826">
    <property type="entry name" value="Enolase N-terminal domain-like"/>
    <property type="match status" value="1"/>
</dbReference>
<dbReference type="InterPro" id="IPR036849">
    <property type="entry name" value="Enolase-like_C_sf"/>
</dbReference>
<dbReference type="RefSeq" id="WP_074815919.1">
    <property type="nucleotide sequence ID" value="NZ_FNTI01000001.1"/>
</dbReference>
<dbReference type="GO" id="GO:0046872">
    <property type="term" value="F:metal ion binding"/>
    <property type="evidence" value="ECO:0007669"/>
    <property type="project" value="UniProtKB-KW"/>
</dbReference>
<dbReference type="SUPFAM" id="SSF51604">
    <property type="entry name" value="Enolase C-terminal domain-like"/>
    <property type="match status" value="1"/>
</dbReference>
<dbReference type="EC" id="5.1.1.-" evidence="7"/>
<feature type="active site" description="Proton acceptor; specific for (R)-substrate epimerization" evidence="5">
    <location>
        <position position="154"/>
    </location>
</feature>
<dbReference type="CDD" id="cd03319">
    <property type="entry name" value="L-Ala-DL-Glu_epimerase"/>
    <property type="match status" value="1"/>
</dbReference>
<evidence type="ECO:0000256" key="7">
    <source>
        <dbReference type="RuleBase" id="RU366006"/>
    </source>
</evidence>
<dbReference type="AlphaFoldDB" id="A0A1H4QFB4"/>
<sequence>MTSTPSRQLAAAIERWPIAGSFTISRGAKTEAVTVVAEVSQSGLTGRGECVPYPRYGETPEATLAALLAMQEPLSRGLDRTGLQAAMPPGAARNALDCALLDLEAKTAGQRAWTLLGRPAPRPCTTAFTISLGTPEAMAAATAKAAHRPLLKIKLGGVGDVARIAAVRKAAPESELIVDANEAWTPDNLEQNLKACAGAGVTLVEQPLPAGKDEALARIKRPIAVCADESVHDRASLADLRGRYDAVNIKLDKTGGLTEALAMADAAQALGFEIMIGCMVATSLAMAPAMLLAPQARFVDLDGPLLLARDRDGGLRYDGSLVYPPEAALWG</sequence>
<feature type="binding site" evidence="6">
    <location>
        <position position="228"/>
    </location>
    <ligand>
        <name>Mg(2+)</name>
        <dbReference type="ChEBI" id="CHEBI:18420"/>
    </ligand>
</feature>
<dbReference type="SFLD" id="SFLDG00180">
    <property type="entry name" value="muconate_cycloisomerase"/>
    <property type="match status" value="1"/>
</dbReference>
<reference evidence="9 10" key="1">
    <citation type="submission" date="2016-10" db="EMBL/GenBank/DDBJ databases">
        <authorList>
            <person name="de Groot N.N."/>
        </authorList>
    </citation>
    <scope>NUCLEOTIDE SEQUENCE [LARGE SCALE GENOMIC DNA]</scope>
    <source>
        <strain evidence="9 10">GAS522</strain>
    </source>
</reference>
<dbReference type="InterPro" id="IPR013341">
    <property type="entry name" value="Mandelate_racemase_N_dom"/>
</dbReference>
<evidence type="ECO:0000256" key="2">
    <source>
        <dbReference type="ARBA" id="ARBA00022723"/>
    </source>
</evidence>
<feature type="active site" description="Proton acceptor; specific for (S)-substrate epimerization" evidence="5">
    <location>
        <position position="250"/>
    </location>
</feature>
<dbReference type="PANTHER" id="PTHR48080">
    <property type="entry name" value="D-GALACTONATE DEHYDRATASE-RELATED"/>
    <property type="match status" value="1"/>
</dbReference>
<dbReference type="PANTHER" id="PTHR48080:SF3">
    <property type="entry name" value="ENOLASE SUPERFAMILY MEMBER DDB_G0284701"/>
    <property type="match status" value="1"/>
</dbReference>
<accession>A0A1H4QFB4</accession>
<evidence type="ECO:0000256" key="1">
    <source>
        <dbReference type="ARBA" id="ARBA00008031"/>
    </source>
</evidence>
<evidence type="ECO:0000313" key="9">
    <source>
        <dbReference type="EMBL" id="SEC18220.1"/>
    </source>
</evidence>
<feature type="binding site" evidence="6">
    <location>
        <position position="179"/>
    </location>
    <ligand>
        <name>Mg(2+)</name>
        <dbReference type="ChEBI" id="CHEBI:18420"/>
    </ligand>
</feature>
<evidence type="ECO:0000259" key="8">
    <source>
        <dbReference type="SMART" id="SM00922"/>
    </source>
</evidence>
<feature type="domain" description="Mandelate racemase/muconate lactonizing enzyme C-terminal" evidence="8">
    <location>
        <begin position="135"/>
        <end position="226"/>
    </location>
</feature>
<dbReference type="Gene3D" id="3.20.20.120">
    <property type="entry name" value="Enolase-like C-terminal domain"/>
    <property type="match status" value="1"/>
</dbReference>
<dbReference type="GO" id="GO:0016855">
    <property type="term" value="F:racemase and epimerase activity, acting on amino acids and derivatives"/>
    <property type="evidence" value="ECO:0007669"/>
    <property type="project" value="UniProtKB-UniRule"/>
</dbReference>
<dbReference type="Proteomes" id="UP000183208">
    <property type="component" value="Unassembled WGS sequence"/>
</dbReference>
<evidence type="ECO:0000256" key="3">
    <source>
        <dbReference type="ARBA" id="ARBA00022842"/>
    </source>
</evidence>
<dbReference type="InterPro" id="IPR034593">
    <property type="entry name" value="DgoD-like"/>
</dbReference>
<dbReference type="SMART" id="SM00922">
    <property type="entry name" value="MR_MLE"/>
    <property type="match status" value="1"/>
</dbReference>
<dbReference type="InterPro" id="IPR029065">
    <property type="entry name" value="Enolase_C-like"/>
</dbReference>
<evidence type="ECO:0000256" key="5">
    <source>
        <dbReference type="PIRSR" id="PIRSR634603-1"/>
    </source>
</evidence>
<keyword evidence="2 6" id="KW-0479">Metal-binding</keyword>
<dbReference type="SFLD" id="SFLDF00010">
    <property type="entry name" value="dipeptide_epimerase"/>
    <property type="match status" value="1"/>
</dbReference>
<dbReference type="EMBL" id="FNTI01000001">
    <property type="protein sequence ID" value="SEC18220.1"/>
    <property type="molecule type" value="Genomic_DNA"/>
</dbReference>
<dbReference type="InterPro" id="IPR029017">
    <property type="entry name" value="Enolase-like_N"/>
</dbReference>
<dbReference type="InterPro" id="IPR034603">
    <property type="entry name" value="Dipeptide_epimerase"/>
</dbReference>
<proteinExistence type="inferred from homology"/>